<name>A0ABY4GRB2_9BACI</name>
<keyword evidence="3" id="KW-1185">Reference proteome</keyword>
<feature type="transmembrane region" description="Helical" evidence="1">
    <location>
        <begin position="6"/>
        <end position="31"/>
    </location>
</feature>
<feature type="transmembrane region" description="Helical" evidence="1">
    <location>
        <begin position="78"/>
        <end position="99"/>
    </location>
</feature>
<dbReference type="Proteomes" id="UP000831537">
    <property type="component" value="Chromosome"/>
</dbReference>
<keyword evidence="1" id="KW-0812">Transmembrane</keyword>
<dbReference type="EMBL" id="CP095071">
    <property type="protein sequence ID" value="UOQ86905.1"/>
    <property type="molecule type" value="Genomic_DNA"/>
</dbReference>
<evidence type="ECO:0000313" key="2">
    <source>
        <dbReference type="EMBL" id="UOQ86905.1"/>
    </source>
</evidence>
<feature type="transmembrane region" description="Helical" evidence="1">
    <location>
        <begin position="38"/>
        <end position="58"/>
    </location>
</feature>
<reference evidence="2 3" key="1">
    <citation type="submission" date="2022-04" db="EMBL/GenBank/DDBJ databases">
        <title>Gracilibacillus sp. isolated from saltern.</title>
        <authorList>
            <person name="Won M."/>
            <person name="Lee C.-M."/>
            <person name="Woen H.-Y."/>
            <person name="Kwon S.-W."/>
        </authorList>
    </citation>
    <scope>NUCLEOTIDE SEQUENCE [LARGE SCALE GENOMIC DNA]</scope>
    <source>
        <strain evidence="2 3">SSPM10-3</strain>
    </source>
</reference>
<evidence type="ECO:0000313" key="3">
    <source>
        <dbReference type="Proteomes" id="UP000831537"/>
    </source>
</evidence>
<gene>
    <name evidence="2" type="ORF">MUN87_08485</name>
</gene>
<protein>
    <submittedName>
        <fullName evidence="2">Uncharacterized protein</fullName>
    </submittedName>
</protein>
<accession>A0ABY4GRB2</accession>
<keyword evidence="1" id="KW-0472">Membrane</keyword>
<keyword evidence="1" id="KW-1133">Transmembrane helix</keyword>
<dbReference type="RefSeq" id="WP_244747282.1">
    <property type="nucleotide sequence ID" value="NZ_CP095071.1"/>
</dbReference>
<proteinExistence type="predicted"/>
<sequence length="104" mass="11727">MPLEQEVIGLLIAGFSIVMGIALIVTLFLWIKNKHNSFGYIWTLLHFFSLIISVYFALQAIGFDYNHPMASEEISFRIGIAGVAWAVSMFCLIIALIGFSRNRK</sequence>
<evidence type="ECO:0000256" key="1">
    <source>
        <dbReference type="SAM" id="Phobius"/>
    </source>
</evidence>
<organism evidence="2 3">
    <name type="scientific">Gracilibacillus salinarum</name>
    <dbReference type="NCBI Taxonomy" id="2932255"/>
    <lineage>
        <taxon>Bacteria</taxon>
        <taxon>Bacillati</taxon>
        <taxon>Bacillota</taxon>
        <taxon>Bacilli</taxon>
        <taxon>Bacillales</taxon>
        <taxon>Bacillaceae</taxon>
        <taxon>Gracilibacillus</taxon>
    </lineage>
</organism>